<evidence type="ECO:0000313" key="2">
    <source>
        <dbReference type="Proteomes" id="UP000176998"/>
    </source>
</evidence>
<accession>A0A1G4BIM1</accession>
<dbReference type="Proteomes" id="UP000176998">
    <property type="component" value="Unassembled WGS sequence"/>
</dbReference>
<organism evidence="1 2">
    <name type="scientific">Colletotrichum orchidophilum</name>
    <dbReference type="NCBI Taxonomy" id="1209926"/>
    <lineage>
        <taxon>Eukaryota</taxon>
        <taxon>Fungi</taxon>
        <taxon>Dikarya</taxon>
        <taxon>Ascomycota</taxon>
        <taxon>Pezizomycotina</taxon>
        <taxon>Sordariomycetes</taxon>
        <taxon>Hypocreomycetidae</taxon>
        <taxon>Glomerellales</taxon>
        <taxon>Glomerellaceae</taxon>
        <taxon>Colletotrichum</taxon>
    </lineage>
</organism>
<dbReference type="OrthoDB" id="10330302at2759"/>
<reference evidence="1 2" key="1">
    <citation type="submission" date="2016-09" db="EMBL/GenBank/DDBJ databases">
        <authorList>
            <person name="Capua I."/>
            <person name="De Benedictis P."/>
            <person name="Joannis T."/>
            <person name="Lombin L.H."/>
            <person name="Cattoli G."/>
        </authorList>
    </citation>
    <scope>NUCLEOTIDE SEQUENCE [LARGE SCALE GENOMIC DNA]</scope>
    <source>
        <strain evidence="1 2">IMI 309357</strain>
    </source>
</reference>
<dbReference type="GeneID" id="34556533"/>
<dbReference type="RefSeq" id="XP_022478482.1">
    <property type="nucleotide sequence ID" value="XM_022615023.1"/>
</dbReference>
<proteinExistence type="predicted"/>
<name>A0A1G4BIM1_9PEZI</name>
<evidence type="ECO:0000313" key="1">
    <source>
        <dbReference type="EMBL" id="OHF01340.1"/>
    </source>
</evidence>
<dbReference type="EMBL" id="MJBS01000020">
    <property type="protein sequence ID" value="OHF01340.1"/>
    <property type="molecule type" value="Genomic_DNA"/>
</dbReference>
<keyword evidence="2" id="KW-1185">Reference proteome</keyword>
<gene>
    <name evidence="1" type="ORF">CORC01_03373</name>
</gene>
<dbReference type="AlphaFoldDB" id="A0A1G4BIM1"/>
<sequence>MANKAGVVRHTERGVSLPILSASVEPMLHIYQDSLGLHHSQQIAAQSWRL</sequence>
<comment type="caution">
    <text evidence="1">The sequence shown here is derived from an EMBL/GenBank/DDBJ whole genome shotgun (WGS) entry which is preliminary data.</text>
</comment>
<protein>
    <submittedName>
        <fullName evidence="1">Uncharacterized protein</fullName>
    </submittedName>
</protein>